<proteinExistence type="predicted"/>
<dbReference type="OrthoDB" id="3235126at2"/>
<sequence>MLKKKNRGLLVLYILVVAAFLVFAVLYVKSRIPVEQKVSKAKNSLEDWTVDESDMNGRPIEEDKSIYGDGPDNSIHDVYISVFPTKDETGQMIDFSAFGKHVSRDHTYNPTLNCNIQILKENGQLDPLLSLDQRNATIRVRGNSSRGDLYKSYKIKMNEEATEFEGQSILNLNKHSEDISKVTTKFCTDVLAEMDNMVSYRTNFMRVWIRDTSVPKEEQKFEYYGLFTHIEQPNKSFLEARGLSSDGEMYKARNFSFNLSENLKDVDDPEYSRELFEEVLTIREGTNHKKIIQMVKDVNDETQDFQTIFNKYFNEENYLTWLAFNLLVGAEDILNHNFILYSPTNSNTWYFIPWDFDSNMDYIEEQTNSVVISQRGGQKLTQVVLHRRYLRIPGNLEKLQAKMTELMDTYFTENKVAEWTNGYIPVVEKTMWMNPDVGLLRSKVPIDKLIPYINGFNDAIEINYNEFVTAFQYPSPMFVSQPTRNEDGSIHLAWDISYSYQGRTVTYKVQLANDYYMKDILYEADNIVENGIDADINLAPGTYYLKVFAVDSEGNEQVSLEHYEFAGATFIYEHGVLEFTIE</sequence>
<evidence type="ECO:0000313" key="1">
    <source>
        <dbReference type="EMBL" id="SUQ14102.1"/>
    </source>
</evidence>
<dbReference type="InterPro" id="IPR014867">
    <property type="entry name" value="Spore_coat_CotH_CotH2/3/7"/>
</dbReference>
<keyword evidence="2" id="KW-1185">Reference proteome</keyword>
<dbReference type="InterPro" id="IPR013783">
    <property type="entry name" value="Ig-like_fold"/>
</dbReference>
<dbReference type="Pfam" id="PF08757">
    <property type="entry name" value="CotH"/>
    <property type="match status" value="1"/>
</dbReference>
<reference evidence="2" key="1">
    <citation type="submission" date="2017-07" db="EMBL/GenBank/DDBJ databases">
        <authorList>
            <person name="Varghese N."/>
            <person name="Submissions S."/>
        </authorList>
    </citation>
    <scope>NUCLEOTIDE SEQUENCE [LARGE SCALE GENOMIC DNA]</scope>
    <source>
        <strain evidence="2">NLAE-zl-C134</strain>
    </source>
</reference>
<protein>
    <submittedName>
        <fullName evidence="1">Spore coat protein H</fullName>
    </submittedName>
</protein>
<dbReference type="PANTHER" id="PTHR40050">
    <property type="entry name" value="INNER SPORE COAT PROTEIN H"/>
    <property type="match status" value="1"/>
</dbReference>
<dbReference type="Proteomes" id="UP000254051">
    <property type="component" value="Unassembled WGS sequence"/>
</dbReference>
<keyword evidence="1" id="KW-0167">Capsid protein</keyword>
<evidence type="ECO:0000313" key="2">
    <source>
        <dbReference type="Proteomes" id="UP000254051"/>
    </source>
</evidence>
<keyword evidence="1" id="KW-0946">Virion</keyword>
<accession>A0A315ZWF9</accession>
<name>A0A315ZWF9_9FIRM</name>
<dbReference type="RefSeq" id="WP_109710684.1">
    <property type="nucleotide sequence ID" value="NZ_QGDS01000005.1"/>
</dbReference>
<organism evidence="1 2">
    <name type="scientific">Faecalicatena contorta</name>
    <dbReference type="NCBI Taxonomy" id="39482"/>
    <lineage>
        <taxon>Bacteria</taxon>
        <taxon>Bacillati</taxon>
        <taxon>Bacillota</taxon>
        <taxon>Clostridia</taxon>
        <taxon>Lachnospirales</taxon>
        <taxon>Lachnospiraceae</taxon>
        <taxon>Faecalicatena</taxon>
    </lineage>
</organism>
<gene>
    <name evidence="1" type="ORF">SAMN05216529_10576</name>
</gene>
<dbReference type="PANTHER" id="PTHR40050:SF1">
    <property type="entry name" value="INNER SPORE COAT PROTEIN H"/>
    <property type="match status" value="1"/>
</dbReference>
<dbReference type="EMBL" id="UHJJ01000005">
    <property type="protein sequence ID" value="SUQ14102.1"/>
    <property type="molecule type" value="Genomic_DNA"/>
</dbReference>
<dbReference type="AlphaFoldDB" id="A0A315ZWF9"/>
<dbReference type="Gene3D" id="2.60.40.10">
    <property type="entry name" value="Immunoglobulins"/>
    <property type="match status" value="1"/>
</dbReference>